<dbReference type="InterPro" id="IPR013551">
    <property type="entry name" value="YicC-like_C"/>
</dbReference>
<evidence type="ECO:0000256" key="4">
    <source>
        <dbReference type="ARBA" id="ARBA00022801"/>
    </source>
</evidence>
<keyword evidence="3" id="KW-0255">Endonuclease</keyword>
<keyword evidence="4" id="KW-0378">Hydrolase</keyword>
<dbReference type="InterPro" id="IPR013527">
    <property type="entry name" value="YicC-like_N"/>
</dbReference>
<evidence type="ECO:0000256" key="5">
    <source>
        <dbReference type="ARBA" id="ARBA00035648"/>
    </source>
</evidence>
<feature type="domain" description="Endoribonuclease YicC-like C-terminal" evidence="7">
    <location>
        <begin position="174"/>
        <end position="293"/>
    </location>
</feature>
<feature type="domain" description="Endoribonuclease YicC-like N-terminal" evidence="6">
    <location>
        <begin position="2"/>
        <end position="156"/>
    </location>
</feature>
<dbReference type="RefSeq" id="WP_039742909.1">
    <property type="nucleotide sequence ID" value="NZ_CP009788.1"/>
</dbReference>
<dbReference type="GO" id="GO:0016787">
    <property type="term" value="F:hydrolase activity"/>
    <property type="evidence" value="ECO:0007669"/>
    <property type="project" value="UniProtKB-KW"/>
</dbReference>
<protein>
    <recommendedName>
        <fullName evidence="10">Stress-induced protein</fullName>
    </recommendedName>
</protein>
<keyword evidence="2" id="KW-0540">Nuclease</keyword>
<dbReference type="PANTHER" id="PTHR30636">
    <property type="entry name" value="UPF0701 PROTEIN YICC"/>
    <property type="match status" value="1"/>
</dbReference>
<accession>A0A0B5BGQ6</accession>
<evidence type="ECO:0008006" key="10">
    <source>
        <dbReference type="Google" id="ProtNLM"/>
    </source>
</evidence>
<dbReference type="EMBL" id="CP009788">
    <property type="protein sequence ID" value="AJE03700.1"/>
    <property type="molecule type" value="Genomic_DNA"/>
</dbReference>
<dbReference type="Proteomes" id="UP000057609">
    <property type="component" value="Chromosome"/>
</dbReference>
<dbReference type="GO" id="GO:0004521">
    <property type="term" value="F:RNA endonuclease activity"/>
    <property type="evidence" value="ECO:0007669"/>
    <property type="project" value="InterPro"/>
</dbReference>
<dbReference type="Pfam" id="PF08340">
    <property type="entry name" value="YicC-like_C"/>
    <property type="match status" value="1"/>
</dbReference>
<dbReference type="HOGENOM" id="CLU_076609_1_0_7"/>
<comment type="similarity">
    <text evidence="5">Belongs to the YicC/YloC family.</text>
</comment>
<dbReference type="Pfam" id="PF03755">
    <property type="entry name" value="YicC-like_N"/>
    <property type="match status" value="1"/>
</dbReference>
<sequence>MIKSMTGYGKGVVETERGRTTVEIRSVNHRYGEITVKVPRTLLAFENEVRKTVGDRLKRGKIDVFVQREETVGGANLPMVNLPLAKAYRDVFEQMREELGLFSEPVTLPLILSQRDIMVASNEEVDEESLREELGRAVSGAVDALEAMRRREGETLLVDLLARRQSLSGLIERVAERAPAVVTEYAVRLRERLSQLLSGNSLDEARLAQEVAVMADRGDITEELVRFRSHLAQFDETVALAEPVGRKLDFLMQELNREVNTIGSKANDAGIAAVVVELKAELEKIREQVQNIE</sequence>
<organism evidence="8 9">
    <name type="scientific">Geobacter pickeringii</name>
    <dbReference type="NCBI Taxonomy" id="345632"/>
    <lineage>
        <taxon>Bacteria</taxon>
        <taxon>Pseudomonadati</taxon>
        <taxon>Thermodesulfobacteriota</taxon>
        <taxon>Desulfuromonadia</taxon>
        <taxon>Geobacterales</taxon>
        <taxon>Geobacteraceae</taxon>
        <taxon>Geobacter</taxon>
    </lineage>
</organism>
<evidence type="ECO:0000259" key="7">
    <source>
        <dbReference type="Pfam" id="PF08340"/>
    </source>
</evidence>
<evidence type="ECO:0000256" key="3">
    <source>
        <dbReference type="ARBA" id="ARBA00022759"/>
    </source>
</evidence>
<dbReference type="InterPro" id="IPR005229">
    <property type="entry name" value="YicC/YloC-like"/>
</dbReference>
<evidence type="ECO:0000313" key="9">
    <source>
        <dbReference type="Proteomes" id="UP000057609"/>
    </source>
</evidence>
<comment type="cofactor">
    <cofactor evidence="1">
        <name>a divalent metal cation</name>
        <dbReference type="ChEBI" id="CHEBI:60240"/>
    </cofactor>
</comment>
<name>A0A0B5BGQ6_9BACT</name>
<dbReference type="PANTHER" id="PTHR30636:SF3">
    <property type="entry name" value="UPF0701 PROTEIN YICC"/>
    <property type="match status" value="1"/>
</dbReference>
<evidence type="ECO:0000256" key="1">
    <source>
        <dbReference type="ARBA" id="ARBA00001968"/>
    </source>
</evidence>
<evidence type="ECO:0000259" key="6">
    <source>
        <dbReference type="Pfam" id="PF03755"/>
    </source>
</evidence>
<reference evidence="8 9" key="1">
    <citation type="journal article" date="2015" name="Genome Announc.">
        <title>Complete Genome of Geobacter pickeringii G13T, a Metal-Reducing Isolate from Sedimentary Kaolin Deposits.</title>
        <authorList>
            <person name="Badalamenti J.P."/>
            <person name="Bond D.R."/>
        </authorList>
    </citation>
    <scope>NUCLEOTIDE SEQUENCE [LARGE SCALE GENOMIC DNA]</scope>
    <source>
        <strain evidence="8 9">G13</strain>
    </source>
</reference>
<dbReference type="OrthoDB" id="9771229at2"/>
<dbReference type="AlphaFoldDB" id="A0A0B5BGQ6"/>
<dbReference type="STRING" id="345632.GPICK_10365"/>
<gene>
    <name evidence="8" type="ORF">GPICK_10365</name>
</gene>
<dbReference type="KEGG" id="gpi:GPICK_10365"/>
<keyword evidence="9" id="KW-1185">Reference proteome</keyword>
<evidence type="ECO:0000256" key="2">
    <source>
        <dbReference type="ARBA" id="ARBA00022722"/>
    </source>
</evidence>
<proteinExistence type="inferred from homology"/>
<evidence type="ECO:0000313" key="8">
    <source>
        <dbReference type="EMBL" id="AJE03700.1"/>
    </source>
</evidence>
<dbReference type="NCBIfam" id="TIGR00255">
    <property type="entry name" value="YicC/YloC family endoribonuclease"/>
    <property type="match status" value="1"/>
</dbReference>